<keyword evidence="3" id="KW-1185">Reference proteome</keyword>
<evidence type="ECO:0000313" key="3">
    <source>
        <dbReference type="Proteomes" id="UP000320762"/>
    </source>
</evidence>
<keyword evidence="1" id="KW-1133">Transmembrane helix</keyword>
<evidence type="ECO:0000256" key="1">
    <source>
        <dbReference type="SAM" id="Phobius"/>
    </source>
</evidence>
<accession>A0A550D0L5</accession>
<organism evidence="2 3">
    <name type="scientific">Schizophyllum amplum</name>
    <dbReference type="NCBI Taxonomy" id="97359"/>
    <lineage>
        <taxon>Eukaryota</taxon>
        <taxon>Fungi</taxon>
        <taxon>Dikarya</taxon>
        <taxon>Basidiomycota</taxon>
        <taxon>Agaricomycotina</taxon>
        <taxon>Agaricomycetes</taxon>
        <taxon>Agaricomycetidae</taxon>
        <taxon>Agaricales</taxon>
        <taxon>Schizophyllaceae</taxon>
        <taxon>Schizophyllum</taxon>
    </lineage>
</organism>
<dbReference type="Proteomes" id="UP000320762">
    <property type="component" value="Unassembled WGS sequence"/>
</dbReference>
<keyword evidence="1" id="KW-0472">Membrane</keyword>
<feature type="transmembrane region" description="Helical" evidence="1">
    <location>
        <begin position="109"/>
        <end position="127"/>
    </location>
</feature>
<sequence>MQSPIVRRVLGTRASWMRSQGMWTAPRYPKLPLGHHRCHAAEPRRCDSASLATHSRKLGLWRKIFYRAGGTPRSKTMGLFTASSILTIGCMIAYLASLRVAQEYIRKALASYILAIYIASHIARGFVDMEDFSSIQAKLQDLSAVYPARHMSTVLHILQELYDSRHPIMQDTAFFACKAFANIMRWTFEQAGRPIQDQNVMTVFKEAQGIRKDVEFDIVRVYAHVSRVLNEKVQENFFESAYDRPEVCTASRLSC</sequence>
<reference evidence="2 3" key="1">
    <citation type="journal article" date="2019" name="New Phytol.">
        <title>Comparative genomics reveals unique wood-decay strategies and fruiting body development in the Schizophyllaceae.</title>
        <authorList>
            <person name="Almasi E."/>
            <person name="Sahu N."/>
            <person name="Krizsan K."/>
            <person name="Balint B."/>
            <person name="Kovacs G.M."/>
            <person name="Kiss B."/>
            <person name="Cseklye J."/>
            <person name="Drula E."/>
            <person name="Henrissat B."/>
            <person name="Nagy I."/>
            <person name="Chovatia M."/>
            <person name="Adam C."/>
            <person name="LaButti K."/>
            <person name="Lipzen A."/>
            <person name="Riley R."/>
            <person name="Grigoriev I.V."/>
            <person name="Nagy L.G."/>
        </authorList>
    </citation>
    <scope>NUCLEOTIDE SEQUENCE [LARGE SCALE GENOMIC DNA]</scope>
    <source>
        <strain evidence="2 3">NL-1724</strain>
    </source>
</reference>
<name>A0A550D0L5_9AGAR</name>
<protein>
    <submittedName>
        <fullName evidence="2">Uncharacterized protein</fullName>
    </submittedName>
</protein>
<comment type="caution">
    <text evidence="2">The sequence shown here is derived from an EMBL/GenBank/DDBJ whole genome shotgun (WGS) entry which is preliminary data.</text>
</comment>
<evidence type="ECO:0000313" key="2">
    <source>
        <dbReference type="EMBL" id="TRM70579.1"/>
    </source>
</evidence>
<proteinExistence type="predicted"/>
<keyword evidence="1" id="KW-0812">Transmembrane</keyword>
<dbReference type="AlphaFoldDB" id="A0A550D0L5"/>
<feature type="transmembrane region" description="Helical" evidence="1">
    <location>
        <begin position="77"/>
        <end position="97"/>
    </location>
</feature>
<gene>
    <name evidence="2" type="ORF">BD626DRAFT_477919</name>
</gene>
<dbReference type="EMBL" id="VDMD01000001">
    <property type="protein sequence ID" value="TRM70579.1"/>
    <property type="molecule type" value="Genomic_DNA"/>
</dbReference>